<keyword evidence="5 7" id="KW-0697">Rotamase</keyword>
<evidence type="ECO:0000313" key="9">
    <source>
        <dbReference type="EMBL" id="KAL3764229.1"/>
    </source>
</evidence>
<gene>
    <name evidence="9" type="ORF">ACHAWU_004041</name>
</gene>
<comment type="similarity">
    <text evidence="3 7">Belongs to the PTPA-type PPIase family.</text>
</comment>
<dbReference type="Gene3D" id="1.20.120.1150">
    <property type="match status" value="1"/>
</dbReference>
<name>A0ABD3MJX8_9STRA</name>
<evidence type="ECO:0000256" key="5">
    <source>
        <dbReference type="ARBA" id="ARBA00023110"/>
    </source>
</evidence>
<evidence type="ECO:0000256" key="3">
    <source>
        <dbReference type="ARBA" id="ARBA00011019"/>
    </source>
</evidence>
<comment type="catalytic activity">
    <reaction evidence="1 7">
        <text>[protein]-peptidylproline (omega=180) = [protein]-peptidylproline (omega=0)</text>
        <dbReference type="Rhea" id="RHEA:16237"/>
        <dbReference type="Rhea" id="RHEA-COMP:10747"/>
        <dbReference type="Rhea" id="RHEA-COMP:10748"/>
        <dbReference type="ChEBI" id="CHEBI:83833"/>
        <dbReference type="ChEBI" id="CHEBI:83834"/>
        <dbReference type="EC" id="5.2.1.8"/>
    </reaction>
</comment>
<dbReference type="GO" id="GO:0005737">
    <property type="term" value="C:cytoplasm"/>
    <property type="evidence" value="ECO:0007669"/>
    <property type="project" value="UniProtKB-SubCell"/>
</dbReference>
<dbReference type="PANTHER" id="PTHR10012:SF0">
    <property type="entry name" value="SERINE_THREONINE-PROTEIN PHOSPHATASE 2A ACTIVATOR"/>
    <property type="match status" value="1"/>
</dbReference>
<keyword evidence="6 7" id="KW-0413">Isomerase</keyword>
<evidence type="ECO:0000256" key="1">
    <source>
        <dbReference type="ARBA" id="ARBA00000971"/>
    </source>
</evidence>
<keyword evidence="10" id="KW-1185">Reference proteome</keyword>
<protein>
    <recommendedName>
        <fullName evidence="7">Serine/threonine-protein phosphatase 2A activator</fullName>
        <ecNumber evidence="7">5.2.1.8</ecNumber>
    </recommendedName>
    <alternativeName>
        <fullName evidence="7">Phosphotyrosyl phosphatase activator</fullName>
    </alternativeName>
</protein>
<organism evidence="9 10">
    <name type="scientific">Discostella pseudostelligera</name>
    <dbReference type="NCBI Taxonomy" id="259834"/>
    <lineage>
        <taxon>Eukaryota</taxon>
        <taxon>Sar</taxon>
        <taxon>Stramenopiles</taxon>
        <taxon>Ochrophyta</taxon>
        <taxon>Bacillariophyta</taxon>
        <taxon>Coscinodiscophyceae</taxon>
        <taxon>Thalassiosirophycidae</taxon>
        <taxon>Stephanodiscales</taxon>
        <taxon>Stephanodiscaceae</taxon>
        <taxon>Discostella</taxon>
    </lineage>
</organism>
<evidence type="ECO:0000256" key="6">
    <source>
        <dbReference type="ARBA" id="ARBA00023235"/>
    </source>
</evidence>
<dbReference type="Proteomes" id="UP001530293">
    <property type="component" value="Unassembled WGS sequence"/>
</dbReference>
<evidence type="ECO:0000256" key="4">
    <source>
        <dbReference type="ARBA" id="ARBA00022490"/>
    </source>
</evidence>
<dbReference type="InterPro" id="IPR037218">
    <property type="entry name" value="PTPA_sf"/>
</dbReference>
<dbReference type="GO" id="GO:0003755">
    <property type="term" value="F:peptidyl-prolyl cis-trans isomerase activity"/>
    <property type="evidence" value="ECO:0007669"/>
    <property type="project" value="UniProtKB-KW"/>
</dbReference>
<dbReference type="InterPro" id="IPR043170">
    <property type="entry name" value="PTPA_C_lid"/>
</dbReference>
<evidence type="ECO:0000256" key="2">
    <source>
        <dbReference type="ARBA" id="ARBA00004496"/>
    </source>
</evidence>
<keyword evidence="4 7" id="KW-0963">Cytoplasm</keyword>
<feature type="compositionally biased region" description="Polar residues" evidence="8">
    <location>
        <begin position="335"/>
        <end position="350"/>
    </location>
</feature>
<evidence type="ECO:0000256" key="7">
    <source>
        <dbReference type="RuleBase" id="RU361210"/>
    </source>
</evidence>
<reference evidence="9 10" key="1">
    <citation type="submission" date="2024-10" db="EMBL/GenBank/DDBJ databases">
        <title>Updated reference genomes for cyclostephanoid diatoms.</title>
        <authorList>
            <person name="Roberts W.R."/>
            <person name="Alverson A.J."/>
        </authorList>
    </citation>
    <scope>NUCLEOTIDE SEQUENCE [LARGE SCALE GENOMIC DNA]</scope>
    <source>
        <strain evidence="9 10">AJA232-27</strain>
    </source>
</reference>
<evidence type="ECO:0000256" key="8">
    <source>
        <dbReference type="SAM" id="MobiDB-lite"/>
    </source>
</evidence>
<dbReference type="SUPFAM" id="SSF140984">
    <property type="entry name" value="PTPA-like"/>
    <property type="match status" value="3"/>
</dbReference>
<feature type="region of interest" description="Disordered" evidence="8">
    <location>
        <begin position="25"/>
        <end position="56"/>
    </location>
</feature>
<comment type="subcellular location">
    <subcellularLocation>
        <location evidence="2 7">Cytoplasm</location>
    </subcellularLocation>
</comment>
<dbReference type="InterPro" id="IPR004327">
    <property type="entry name" value="Phstyr_phstse_ac"/>
</dbReference>
<feature type="compositionally biased region" description="Pro residues" evidence="8">
    <location>
        <begin position="516"/>
        <end position="535"/>
    </location>
</feature>
<sequence>MEHFRHSSARKELVAFVAAMGRGLTTSSSSSGGDDPKPKHLLRPHGGYRPESPLDNLSPALASLHGSLSCMSATWMDPNHDGIPPDLTVKARFGNPAFRTWHARLVERSYSIVRCLMDCHAKNPISGSDGEEVVDESTKLKILTECYDQGFRAASNEGPALWQHPDESSADTTSKQEEIIRELQAYLHDSFGHPIRIDYGTGHESSFVVFLLSLCKIGCFLWRSKEGDCKSPGNPPSEVIGLASLSLFHAYLKVTRGLQRDYMLEPAGSHGYVLSSFGYFAPRSPQLTTAPLSILLSCRVWGLDDYHCIPFYLGACQMVAREQWQQQNRVQTKKSIISAQDGASETGSDTNNDEDADNKIPDNPYLPDSASHLLDPSASTDTHTDNHDHWTPSIIHNAQILETYSPMYLYLSCIQFIRQIKPNVPFFESSPMLNDISHLGSWSKASSGLLRLYEGEVLDKKPVVQHFVFGNIFSASWTPSRTTPLEAPTRTFVNGPMGEECIAPWAYSGGEDRRPPPPPQSYPGGMPPTRAPWAK</sequence>
<dbReference type="Pfam" id="PF03095">
    <property type="entry name" value="PTPA"/>
    <property type="match status" value="2"/>
</dbReference>
<dbReference type="EMBL" id="JALLBG020000108">
    <property type="protein sequence ID" value="KAL3764229.1"/>
    <property type="molecule type" value="Genomic_DNA"/>
</dbReference>
<evidence type="ECO:0000313" key="10">
    <source>
        <dbReference type="Proteomes" id="UP001530293"/>
    </source>
</evidence>
<feature type="region of interest" description="Disordered" evidence="8">
    <location>
        <begin position="335"/>
        <end position="365"/>
    </location>
</feature>
<dbReference type="AlphaFoldDB" id="A0ABD3MJX8"/>
<dbReference type="EC" id="5.2.1.8" evidence="7"/>
<feature type="region of interest" description="Disordered" evidence="8">
    <location>
        <begin position="506"/>
        <end position="535"/>
    </location>
</feature>
<accession>A0ABD3MJX8</accession>
<proteinExistence type="inferred from homology"/>
<comment type="caution">
    <text evidence="9">The sequence shown here is derived from an EMBL/GenBank/DDBJ whole genome shotgun (WGS) entry which is preliminary data.</text>
</comment>
<dbReference type="PANTHER" id="PTHR10012">
    <property type="entry name" value="SERINE/THREONINE-PROTEIN PHOSPHATASE 2A REGULATORY SUBUNIT B"/>
    <property type="match status" value="1"/>
</dbReference>
<comment type="function">
    <text evidence="7">PPIases accelerate the folding of proteins. It catalyzes the cis-trans isomerization of proline imidic peptide bonds in oligopeptides.</text>
</comment>